<gene>
    <name evidence="9" type="ORF">AB675_4276</name>
</gene>
<dbReference type="GeneID" id="28736284"/>
<evidence type="ECO:0000256" key="2">
    <source>
        <dbReference type="ARBA" id="ARBA00022559"/>
    </source>
</evidence>
<dbReference type="SUPFAM" id="SSF47571">
    <property type="entry name" value="Cloroperoxidase"/>
    <property type="match status" value="1"/>
</dbReference>
<dbReference type="InterPro" id="IPR036851">
    <property type="entry name" value="Chloroperoxidase-like_sf"/>
</dbReference>
<dbReference type="PANTHER" id="PTHR33577:SF9">
    <property type="entry name" value="PEROXIDASE STCC"/>
    <property type="match status" value="1"/>
</dbReference>
<evidence type="ECO:0000256" key="5">
    <source>
        <dbReference type="ARBA" id="ARBA00023002"/>
    </source>
</evidence>
<dbReference type="AlphaFoldDB" id="A0A0N0NKS6"/>
<evidence type="ECO:0000256" key="3">
    <source>
        <dbReference type="ARBA" id="ARBA00022617"/>
    </source>
</evidence>
<evidence type="ECO:0000256" key="1">
    <source>
        <dbReference type="ARBA" id="ARBA00001970"/>
    </source>
</evidence>
<dbReference type="SMR" id="A0A0N0NKS6"/>
<sequence length="212" mass="23196">MHFTVTGTARGLLEGSNTANAAAKNAEDHTWIKGDPDTRGPCPGLNALANQGYLPRDGKNLTLPMIKQSLQDALHMSPLLASSLTNALRPLRRPDGTLDLKDTRRYNVIEHDASITRLDFHQGDNYTIQPELVQAIFDDAHGGPLSVKTLAVSFKRRSKESRAAGAPRLGIKMWFVKLLNLAGAVNTTVVNGEIPKEVAEALFVEERWHPVS</sequence>
<keyword evidence="3" id="KW-0349">Heme</keyword>
<dbReference type="VEuPathDB" id="FungiDB:AB675_4276"/>
<evidence type="ECO:0000313" key="9">
    <source>
        <dbReference type="EMBL" id="KPI38491.1"/>
    </source>
</evidence>
<dbReference type="EMBL" id="LFJN01000018">
    <property type="protein sequence ID" value="KPI38491.1"/>
    <property type="molecule type" value="Genomic_DNA"/>
</dbReference>
<dbReference type="PANTHER" id="PTHR33577">
    <property type="entry name" value="STERIGMATOCYSTIN BIOSYNTHESIS PEROXIDASE STCC-RELATED"/>
    <property type="match status" value="1"/>
</dbReference>
<dbReference type="Pfam" id="PF01328">
    <property type="entry name" value="Peroxidase_2"/>
    <property type="match status" value="1"/>
</dbReference>
<dbReference type="InterPro" id="IPR000028">
    <property type="entry name" value="Chloroperoxidase"/>
</dbReference>
<feature type="domain" description="Heme haloperoxidase family profile" evidence="8">
    <location>
        <begin position="27"/>
        <end position="212"/>
    </location>
</feature>
<dbReference type="Proteomes" id="UP000038010">
    <property type="component" value="Unassembled WGS sequence"/>
</dbReference>
<reference evidence="9 10" key="1">
    <citation type="submission" date="2015-06" db="EMBL/GenBank/DDBJ databases">
        <title>Draft genome of the ant-associated black yeast Phialophora attae CBS 131958.</title>
        <authorList>
            <person name="Moreno L.F."/>
            <person name="Stielow B.J."/>
            <person name="de Hoog S."/>
            <person name="Vicente V.A."/>
            <person name="Weiss V.A."/>
            <person name="de Vries M."/>
            <person name="Cruz L.M."/>
            <person name="Souza E.M."/>
        </authorList>
    </citation>
    <scope>NUCLEOTIDE SEQUENCE [LARGE SCALE GENOMIC DNA]</scope>
    <source>
        <strain evidence="9 10">CBS 131958</strain>
    </source>
</reference>
<evidence type="ECO:0000256" key="6">
    <source>
        <dbReference type="ARBA" id="ARBA00023004"/>
    </source>
</evidence>
<comment type="caution">
    <text evidence="9">The sequence shown here is derived from an EMBL/GenBank/DDBJ whole genome shotgun (WGS) entry which is preliminary data.</text>
</comment>
<dbReference type="Gene3D" id="1.10.489.10">
    <property type="entry name" value="Chloroperoxidase-like"/>
    <property type="match status" value="1"/>
</dbReference>
<dbReference type="GO" id="GO:0046872">
    <property type="term" value="F:metal ion binding"/>
    <property type="evidence" value="ECO:0007669"/>
    <property type="project" value="UniProtKB-KW"/>
</dbReference>
<evidence type="ECO:0000313" key="10">
    <source>
        <dbReference type="Proteomes" id="UP000038010"/>
    </source>
</evidence>
<keyword evidence="5" id="KW-0560">Oxidoreductase</keyword>
<evidence type="ECO:0000259" key="8">
    <source>
        <dbReference type="PROSITE" id="PS51405"/>
    </source>
</evidence>
<keyword evidence="10" id="KW-1185">Reference proteome</keyword>
<keyword evidence="6" id="KW-0408">Iron</keyword>
<proteinExistence type="inferred from homology"/>
<dbReference type="RefSeq" id="XP_017998454.1">
    <property type="nucleotide sequence ID" value="XM_018144404.1"/>
</dbReference>
<evidence type="ECO:0000256" key="7">
    <source>
        <dbReference type="ARBA" id="ARBA00025795"/>
    </source>
</evidence>
<organism evidence="9 10">
    <name type="scientific">Cyphellophora attinorum</name>
    <dbReference type="NCBI Taxonomy" id="1664694"/>
    <lineage>
        <taxon>Eukaryota</taxon>
        <taxon>Fungi</taxon>
        <taxon>Dikarya</taxon>
        <taxon>Ascomycota</taxon>
        <taxon>Pezizomycotina</taxon>
        <taxon>Eurotiomycetes</taxon>
        <taxon>Chaetothyriomycetidae</taxon>
        <taxon>Chaetothyriales</taxon>
        <taxon>Cyphellophoraceae</taxon>
        <taxon>Cyphellophora</taxon>
    </lineage>
</organism>
<evidence type="ECO:0000256" key="4">
    <source>
        <dbReference type="ARBA" id="ARBA00022723"/>
    </source>
</evidence>
<name>A0A0N0NKS6_9EURO</name>
<comment type="similarity">
    <text evidence="7">Belongs to the chloroperoxidase family.</text>
</comment>
<dbReference type="PROSITE" id="PS51405">
    <property type="entry name" value="HEME_HALOPEROXIDASE"/>
    <property type="match status" value="1"/>
</dbReference>
<dbReference type="STRING" id="1664694.A0A0N0NKS6"/>
<keyword evidence="2 9" id="KW-0575">Peroxidase</keyword>
<dbReference type="OrthoDB" id="407298at2759"/>
<dbReference type="GO" id="GO:0004601">
    <property type="term" value="F:peroxidase activity"/>
    <property type="evidence" value="ECO:0007669"/>
    <property type="project" value="UniProtKB-KW"/>
</dbReference>
<keyword evidence="4" id="KW-0479">Metal-binding</keyword>
<protein>
    <submittedName>
        <fullName evidence="9">Putative sterigmatocystin biosynthesis peroxidase stcC</fullName>
    </submittedName>
</protein>
<comment type="cofactor">
    <cofactor evidence="1">
        <name>heme b</name>
        <dbReference type="ChEBI" id="CHEBI:60344"/>
    </cofactor>
</comment>
<accession>A0A0N0NKS6</accession>